<dbReference type="RefSeq" id="WP_273633351.1">
    <property type="nucleotide sequence ID" value="NZ_CP117167.1"/>
</dbReference>
<proteinExistence type="predicted"/>
<name>A0ABY7TGL5_9SPHI</name>
<protein>
    <recommendedName>
        <fullName evidence="4">DUF1735 domain-containing protein</fullName>
    </recommendedName>
</protein>
<gene>
    <name evidence="2" type="ORF">PQO05_13010</name>
</gene>
<evidence type="ECO:0000313" key="2">
    <source>
        <dbReference type="EMBL" id="WCT14858.1"/>
    </source>
</evidence>
<feature type="chain" id="PRO_5047470205" description="DUF1735 domain-containing protein" evidence="1">
    <location>
        <begin position="23"/>
        <end position="200"/>
    </location>
</feature>
<keyword evidence="1" id="KW-0732">Signal</keyword>
<reference evidence="2 3" key="1">
    <citation type="submission" date="2023-02" db="EMBL/GenBank/DDBJ databases">
        <title>Genome sequence of Mucilaginibacter jinjuensis strain KACC 16571.</title>
        <authorList>
            <person name="Kim S."/>
            <person name="Heo J."/>
            <person name="Kwon S.-W."/>
        </authorList>
    </citation>
    <scope>NUCLEOTIDE SEQUENCE [LARGE SCALE GENOMIC DNA]</scope>
    <source>
        <strain evidence="2 3">KACC 16571</strain>
    </source>
</reference>
<dbReference type="PROSITE" id="PS51257">
    <property type="entry name" value="PROKAR_LIPOPROTEIN"/>
    <property type="match status" value="1"/>
</dbReference>
<dbReference type="Proteomes" id="UP001216139">
    <property type="component" value="Chromosome"/>
</dbReference>
<feature type="signal peptide" evidence="1">
    <location>
        <begin position="1"/>
        <end position="22"/>
    </location>
</feature>
<evidence type="ECO:0000256" key="1">
    <source>
        <dbReference type="SAM" id="SignalP"/>
    </source>
</evidence>
<organism evidence="2 3">
    <name type="scientific">Mucilaginibacter jinjuensis</name>
    <dbReference type="NCBI Taxonomy" id="1176721"/>
    <lineage>
        <taxon>Bacteria</taxon>
        <taxon>Pseudomonadati</taxon>
        <taxon>Bacteroidota</taxon>
        <taxon>Sphingobacteriia</taxon>
        <taxon>Sphingobacteriales</taxon>
        <taxon>Sphingobacteriaceae</taxon>
        <taxon>Mucilaginibacter</taxon>
    </lineage>
</organism>
<dbReference type="EMBL" id="CP117167">
    <property type="protein sequence ID" value="WCT14858.1"/>
    <property type="molecule type" value="Genomic_DNA"/>
</dbReference>
<sequence>MKRIFKRSMMMKLNIKQSLLMAALLLAAVIVGCEKDDNHVAYGYTNIFMPQATSTGGTTVNYLVPAGKDSATYNYKVDAKNNKVNVMLGVERAGLQSNDAFSVSVISRADTAAQVVAGGTLGNTAVVLPVDAHTIPATVDVPDGANQNTFYMSVDLAKLKTYTGKKLVACVALSNPTKYQLNSAISKTVVVIDVSALKLP</sequence>
<evidence type="ECO:0000313" key="3">
    <source>
        <dbReference type="Proteomes" id="UP001216139"/>
    </source>
</evidence>
<evidence type="ECO:0008006" key="4">
    <source>
        <dbReference type="Google" id="ProtNLM"/>
    </source>
</evidence>
<accession>A0ABY7TGL5</accession>
<keyword evidence="3" id="KW-1185">Reference proteome</keyword>